<dbReference type="AlphaFoldDB" id="A0A0H2L6F0"/>
<feature type="compositionally biased region" description="Low complexity" evidence="1">
    <location>
        <begin position="39"/>
        <end position="48"/>
    </location>
</feature>
<gene>
    <name evidence="2" type="ORF">FB00_05700</name>
</gene>
<feature type="region of interest" description="Disordered" evidence="1">
    <location>
        <begin position="1"/>
        <end position="63"/>
    </location>
</feature>
<reference evidence="2 3" key="1">
    <citation type="submission" date="2014-05" db="EMBL/GenBank/DDBJ databases">
        <title>Cellulosimicrobium funkei U11 genome.</title>
        <authorList>
            <person name="Hu C."/>
            <person name="Gong Y."/>
            <person name="Wan W."/>
            <person name="Jiang M."/>
        </authorList>
    </citation>
    <scope>NUCLEOTIDE SEQUENCE [LARGE SCALE GENOMIC DNA]</scope>
    <source>
        <strain evidence="2 3">U11</strain>
    </source>
</reference>
<evidence type="ECO:0000313" key="2">
    <source>
        <dbReference type="EMBL" id="KLN35782.1"/>
    </source>
</evidence>
<protein>
    <submittedName>
        <fullName evidence="2">Uncharacterized protein</fullName>
    </submittedName>
</protein>
<organism evidence="2 3">
    <name type="scientific">Cellulosimicrobium funkei</name>
    <dbReference type="NCBI Taxonomy" id="264251"/>
    <lineage>
        <taxon>Bacteria</taxon>
        <taxon>Bacillati</taxon>
        <taxon>Actinomycetota</taxon>
        <taxon>Actinomycetes</taxon>
        <taxon>Micrococcales</taxon>
        <taxon>Promicromonosporaceae</taxon>
        <taxon>Cellulosimicrobium</taxon>
    </lineage>
</organism>
<feature type="compositionally biased region" description="Polar residues" evidence="1">
    <location>
        <begin position="28"/>
        <end position="38"/>
    </location>
</feature>
<sequence>MNRSRSTAPHATRSFWRARSRRRAAGSLWTSAPSSSAISHRPPGSRQPRSPRPRNRPSSTTST</sequence>
<dbReference type="Proteomes" id="UP000035265">
    <property type="component" value="Unassembled WGS sequence"/>
</dbReference>
<dbReference type="EMBL" id="JNBQ01000003">
    <property type="protein sequence ID" value="KLN35782.1"/>
    <property type="molecule type" value="Genomic_DNA"/>
</dbReference>
<comment type="caution">
    <text evidence="2">The sequence shown here is derived from an EMBL/GenBank/DDBJ whole genome shotgun (WGS) entry which is preliminary data.</text>
</comment>
<name>A0A0H2L6F0_9MICO</name>
<keyword evidence="3" id="KW-1185">Reference proteome</keyword>
<proteinExistence type="predicted"/>
<evidence type="ECO:0000313" key="3">
    <source>
        <dbReference type="Proteomes" id="UP000035265"/>
    </source>
</evidence>
<accession>A0A0H2L6F0</accession>
<evidence type="ECO:0000256" key="1">
    <source>
        <dbReference type="SAM" id="MobiDB-lite"/>
    </source>
</evidence>
<dbReference type="STRING" id="264251.FB00_05700"/>